<comment type="catalytic activity">
    <reaction evidence="4">
        <text>L-serine + acetyl-CoA = O-acetyl-L-serine + CoA</text>
        <dbReference type="Rhea" id="RHEA:24560"/>
        <dbReference type="ChEBI" id="CHEBI:33384"/>
        <dbReference type="ChEBI" id="CHEBI:57287"/>
        <dbReference type="ChEBI" id="CHEBI:57288"/>
        <dbReference type="ChEBI" id="CHEBI:58340"/>
        <dbReference type="EC" id="2.3.1.30"/>
    </reaction>
</comment>
<evidence type="ECO:0000256" key="4">
    <source>
        <dbReference type="PIRNR" id="PIRNR000441"/>
    </source>
</evidence>
<evidence type="ECO:0000313" key="6">
    <source>
        <dbReference type="Proteomes" id="UP000004478"/>
    </source>
</evidence>
<dbReference type="EMBL" id="AMGM01000057">
    <property type="protein sequence ID" value="EKB48327.1"/>
    <property type="molecule type" value="Genomic_DNA"/>
</dbReference>
<keyword evidence="6" id="KW-1185">Reference proteome</keyword>
<proteinExistence type="inferred from homology"/>
<gene>
    <name evidence="5" type="primary">cysE_3</name>
    <name evidence="5" type="ORF">B879_03058</name>
</gene>
<dbReference type="Proteomes" id="UP000004478">
    <property type="component" value="Unassembled WGS sequence"/>
</dbReference>
<comment type="caution">
    <text evidence="5">The sequence shown here is derived from an EMBL/GenBank/DDBJ whole genome shotgun (WGS) entry which is preliminary data.</text>
</comment>
<dbReference type="InterPro" id="IPR045304">
    <property type="entry name" value="LbH_SAT"/>
</dbReference>
<dbReference type="InterPro" id="IPR011004">
    <property type="entry name" value="Trimer_LpxA-like_sf"/>
</dbReference>
<dbReference type="InterPro" id="IPR005881">
    <property type="entry name" value="Ser_O-AcTrfase"/>
</dbReference>
<name>K1L889_CECL9</name>
<dbReference type="AlphaFoldDB" id="K1L889"/>
<dbReference type="EC" id="2.3.1.30" evidence="4"/>
<dbReference type="GO" id="GO:0009001">
    <property type="term" value="F:serine O-acetyltransferase activity"/>
    <property type="evidence" value="ECO:0007669"/>
    <property type="project" value="UniProtKB-EC"/>
</dbReference>
<evidence type="ECO:0000256" key="2">
    <source>
        <dbReference type="ARBA" id="ARBA00022679"/>
    </source>
</evidence>
<dbReference type="PIRSF" id="PIRSF000441">
    <property type="entry name" value="CysE"/>
    <property type="match status" value="1"/>
</dbReference>
<sequence>MLLFKLITFDLPNSSVKSFLRFYFFDPTYRLLLNYRLGKFFINSNFWILRIIGKIYKRNMIIKRSCQISYKSTLGKNLKFPHPLGIVIGDEVVIGDNVIIFQSVTIGSHGSRDKRKSYPIIESGVKIYAGAKVIGGITIGENAIIGANSLVNKNVPPGSIAVGIPCRIINSRL</sequence>
<dbReference type="Pfam" id="PF00132">
    <property type="entry name" value="Hexapep"/>
    <property type="match status" value="1"/>
</dbReference>
<reference evidence="5 6" key="1">
    <citation type="journal article" date="2012" name="J. Bacteriol.">
        <title>Draft Genome Sequence of Cecembia lonarensis Strain LW9T, Isolated from Lonar Lake, a Haloalkaline Lake in India.</title>
        <authorList>
            <person name="Shivaji S."/>
            <person name="Ara S."/>
            <person name="Singh A."/>
            <person name="Pinnaka A.K."/>
        </authorList>
    </citation>
    <scope>NUCLEOTIDE SEQUENCE [LARGE SCALE GENOMIC DNA]</scope>
    <source>
        <strain evidence="5 6">LW9</strain>
    </source>
</reference>
<protein>
    <recommendedName>
        <fullName evidence="4">Serine acetyltransferase</fullName>
        <ecNumber evidence="4">2.3.1.30</ecNumber>
    </recommendedName>
</protein>
<evidence type="ECO:0000313" key="5">
    <source>
        <dbReference type="EMBL" id="EKB48327.1"/>
    </source>
</evidence>
<keyword evidence="2 4" id="KW-0808">Transferase</keyword>
<organism evidence="5 6">
    <name type="scientific">Cecembia lonarensis (strain CCUG 58316 / KCTC 22772 / LW9)</name>
    <dbReference type="NCBI Taxonomy" id="1225176"/>
    <lineage>
        <taxon>Bacteria</taxon>
        <taxon>Pseudomonadati</taxon>
        <taxon>Bacteroidota</taxon>
        <taxon>Cytophagia</taxon>
        <taxon>Cytophagales</taxon>
        <taxon>Cyclobacteriaceae</taxon>
        <taxon>Cecembia</taxon>
    </lineage>
</organism>
<dbReference type="SUPFAM" id="SSF51161">
    <property type="entry name" value="Trimeric LpxA-like enzymes"/>
    <property type="match status" value="1"/>
</dbReference>
<dbReference type="RefSeq" id="WP_009186078.1">
    <property type="nucleotide sequence ID" value="NZ_AMGM01000057.1"/>
</dbReference>
<evidence type="ECO:0000256" key="1">
    <source>
        <dbReference type="ARBA" id="ARBA00007274"/>
    </source>
</evidence>
<keyword evidence="3 4" id="KW-0012">Acyltransferase</keyword>
<comment type="similarity">
    <text evidence="1 4">Belongs to the transferase hexapeptide repeat family.</text>
</comment>
<dbReference type="GO" id="GO:0006535">
    <property type="term" value="P:cysteine biosynthetic process from serine"/>
    <property type="evidence" value="ECO:0007669"/>
    <property type="project" value="InterPro"/>
</dbReference>
<dbReference type="Gene3D" id="2.160.10.10">
    <property type="entry name" value="Hexapeptide repeat proteins"/>
    <property type="match status" value="2"/>
</dbReference>
<dbReference type="OrthoDB" id="9814490at2"/>
<dbReference type="GO" id="GO:0005737">
    <property type="term" value="C:cytoplasm"/>
    <property type="evidence" value="ECO:0007669"/>
    <property type="project" value="InterPro"/>
</dbReference>
<evidence type="ECO:0000256" key="3">
    <source>
        <dbReference type="ARBA" id="ARBA00023315"/>
    </source>
</evidence>
<dbReference type="CDD" id="cd03354">
    <property type="entry name" value="LbH_SAT"/>
    <property type="match status" value="1"/>
</dbReference>
<accession>K1L889</accession>
<dbReference type="InterPro" id="IPR001451">
    <property type="entry name" value="Hexapep"/>
</dbReference>
<dbReference type="PANTHER" id="PTHR42811">
    <property type="entry name" value="SERINE ACETYLTRANSFERASE"/>
    <property type="match status" value="1"/>
</dbReference>